<keyword evidence="2" id="KW-1185">Reference proteome</keyword>
<proteinExistence type="predicted"/>
<evidence type="ECO:0000313" key="2">
    <source>
        <dbReference type="Proteomes" id="UP000198379"/>
    </source>
</evidence>
<dbReference type="OrthoDB" id="674527at2"/>
<reference evidence="1 2" key="1">
    <citation type="submission" date="2017-06" db="EMBL/GenBank/DDBJ databases">
        <authorList>
            <person name="Kim H.J."/>
            <person name="Triplett B.A."/>
        </authorList>
    </citation>
    <scope>NUCLEOTIDE SEQUENCE [LARGE SCALE GENOMIC DNA]</scope>
    <source>
        <strain evidence="1 2">DSM 25597</strain>
    </source>
</reference>
<dbReference type="AlphaFoldDB" id="A0A238ZIH2"/>
<dbReference type="Proteomes" id="UP000198379">
    <property type="component" value="Unassembled WGS sequence"/>
</dbReference>
<gene>
    <name evidence="1" type="ORF">SAMN06265376_103271</name>
</gene>
<evidence type="ECO:0008006" key="3">
    <source>
        <dbReference type="Google" id="ProtNLM"/>
    </source>
</evidence>
<accession>A0A238ZIH2</accession>
<dbReference type="RefSeq" id="WP_089371595.1">
    <property type="nucleotide sequence ID" value="NZ_BMEP01000001.1"/>
</dbReference>
<evidence type="ECO:0000313" key="1">
    <source>
        <dbReference type="EMBL" id="SNR83266.1"/>
    </source>
</evidence>
<name>A0A238ZIH2_9FLAO</name>
<dbReference type="Gene3D" id="3.10.180.10">
    <property type="entry name" value="2,3-Dihydroxybiphenyl 1,2-Dioxygenase, domain 1"/>
    <property type="match status" value="1"/>
</dbReference>
<dbReference type="EMBL" id="FZNY01000003">
    <property type="protein sequence ID" value="SNR83266.1"/>
    <property type="molecule type" value="Genomic_DNA"/>
</dbReference>
<dbReference type="SUPFAM" id="SSF54593">
    <property type="entry name" value="Glyoxalase/Bleomycin resistance protein/Dihydroxybiphenyl dioxygenase"/>
    <property type="match status" value="1"/>
</dbReference>
<protein>
    <recommendedName>
        <fullName evidence="3">Catechol 2,3-dioxygenase</fullName>
    </recommendedName>
</protein>
<sequence length="121" mass="14438">MEYAVKSIRAFIGAKDYELSRNFYLDLGFEEVKIGPKMSYFKLGDFGFYLQDAYVKDWVNNSMLFLEVKDLETHLLRIKSLELDKTYKRVRISHIHYNDWGNEFFLYDPSGILWHIGEFTS</sequence>
<organism evidence="1 2">
    <name type="scientific">Dokdonia pacifica</name>
    <dbReference type="NCBI Taxonomy" id="1627892"/>
    <lineage>
        <taxon>Bacteria</taxon>
        <taxon>Pseudomonadati</taxon>
        <taxon>Bacteroidota</taxon>
        <taxon>Flavobacteriia</taxon>
        <taxon>Flavobacteriales</taxon>
        <taxon>Flavobacteriaceae</taxon>
        <taxon>Dokdonia</taxon>
    </lineage>
</organism>
<dbReference type="InterPro" id="IPR029068">
    <property type="entry name" value="Glyas_Bleomycin-R_OHBP_Dase"/>
</dbReference>